<dbReference type="OrthoDB" id="9764259at2"/>
<evidence type="ECO:0000313" key="11">
    <source>
        <dbReference type="Proteomes" id="UP000249447"/>
    </source>
</evidence>
<dbReference type="SUPFAM" id="SSF103473">
    <property type="entry name" value="MFS general substrate transporter"/>
    <property type="match status" value="1"/>
</dbReference>
<protein>
    <submittedName>
        <fullName evidence="9">MFS transporter</fullName>
    </submittedName>
</protein>
<feature type="transmembrane region" description="Helical" evidence="7">
    <location>
        <begin position="16"/>
        <end position="42"/>
    </location>
</feature>
<feature type="domain" description="Major facilitator superfamily (MFS) profile" evidence="8">
    <location>
        <begin position="16"/>
        <end position="412"/>
    </location>
</feature>
<dbReference type="InterPro" id="IPR036259">
    <property type="entry name" value="MFS_trans_sf"/>
</dbReference>
<dbReference type="Proteomes" id="UP000320431">
    <property type="component" value="Unassembled WGS sequence"/>
</dbReference>
<feature type="region of interest" description="Disordered" evidence="6">
    <location>
        <begin position="416"/>
        <end position="443"/>
    </location>
</feature>
<dbReference type="InterPro" id="IPR001958">
    <property type="entry name" value="Tet-R_TetA/multi-R_MdtG-like"/>
</dbReference>
<organism evidence="9 11">
    <name type="scientific">Marilutibacter maris</name>
    <dbReference type="NCBI Taxonomy" id="1605891"/>
    <lineage>
        <taxon>Bacteria</taxon>
        <taxon>Pseudomonadati</taxon>
        <taxon>Pseudomonadota</taxon>
        <taxon>Gammaproteobacteria</taxon>
        <taxon>Lysobacterales</taxon>
        <taxon>Lysobacteraceae</taxon>
        <taxon>Marilutibacter</taxon>
    </lineage>
</organism>
<feature type="transmembrane region" description="Helical" evidence="7">
    <location>
        <begin position="145"/>
        <end position="167"/>
    </location>
</feature>
<evidence type="ECO:0000256" key="7">
    <source>
        <dbReference type="SAM" id="Phobius"/>
    </source>
</evidence>
<evidence type="ECO:0000256" key="3">
    <source>
        <dbReference type="ARBA" id="ARBA00022692"/>
    </source>
</evidence>
<feature type="transmembrane region" description="Helical" evidence="7">
    <location>
        <begin position="316"/>
        <end position="338"/>
    </location>
</feature>
<evidence type="ECO:0000256" key="5">
    <source>
        <dbReference type="ARBA" id="ARBA00023136"/>
    </source>
</evidence>
<dbReference type="CDD" id="cd17388">
    <property type="entry name" value="MFS_TetA"/>
    <property type="match status" value="1"/>
</dbReference>
<comment type="subcellular location">
    <subcellularLocation>
        <location evidence="1">Membrane</location>
        <topology evidence="1">Multi-pass membrane protein</topology>
    </subcellularLocation>
</comment>
<feature type="transmembrane region" description="Helical" evidence="7">
    <location>
        <begin position="110"/>
        <end position="133"/>
    </location>
</feature>
<feature type="transmembrane region" description="Helical" evidence="7">
    <location>
        <begin position="293"/>
        <end position="310"/>
    </location>
</feature>
<evidence type="ECO:0000256" key="1">
    <source>
        <dbReference type="ARBA" id="ARBA00004141"/>
    </source>
</evidence>
<evidence type="ECO:0000256" key="2">
    <source>
        <dbReference type="ARBA" id="ARBA00022448"/>
    </source>
</evidence>
<reference evidence="10 12" key="2">
    <citation type="submission" date="2019-10" db="EMBL/GenBank/DDBJ databases">
        <title>Lysobacter alkalisoli sp. nov., isolated from saline-alkaline soil.</title>
        <authorList>
            <person name="Sun J.-Q."/>
        </authorList>
    </citation>
    <scope>NUCLEOTIDE SEQUENCE [LARGE SCALE GENOMIC DNA]</scope>
    <source>
        <strain evidence="10 12">KCTC 42381</strain>
    </source>
</reference>
<dbReference type="GO" id="GO:0016020">
    <property type="term" value="C:membrane"/>
    <property type="evidence" value="ECO:0007669"/>
    <property type="project" value="UniProtKB-SubCell"/>
</dbReference>
<feature type="transmembrane region" description="Helical" evidence="7">
    <location>
        <begin position="263"/>
        <end position="281"/>
    </location>
</feature>
<evidence type="ECO:0000256" key="4">
    <source>
        <dbReference type="ARBA" id="ARBA00022989"/>
    </source>
</evidence>
<sequence length="443" mass="47039">MTESAPAATGAKRRAALAFIFFVVLIDVLAFGLIIPVLPHLIEQFSGGDTAHAAYWVGAFGTIFAAIQFVTSPIQGALSDRFGRRPVILLSCLGLGLDFVFMALAPTLAWLLVGRIISGITSASFTTANAYVADVVPPEQRAKSYGMIGAAFGIGFTVAPAIGGWLGEIDLRLPFWFAAGLALLNFAYGLFVLPESLPKEKRSPRFDWSHANPVGSIGLLRQYPMVFGLAAVVFLANLAHYVYPSVFVLFAGYRFDWGPQQVGWVLFLVGVCSIIVNAVLVGRIVQRLGERRTLLLGLSCGVIGFTVYGLTGNGWLWLLGIPVSALWALAAPATQALITREVGPQVQGRIQGALMSLVSMAGIVGPALFAGSFGYFIDDAAPVHLPGAPWLIAGVLLACAVLIAWWKAPRAATAPVHEAEPQQVADTAPEQAPPRSDTVAETP</sequence>
<dbReference type="KEGG" id="lmb:C9I47_3177"/>
<feature type="transmembrane region" description="Helical" evidence="7">
    <location>
        <begin position="388"/>
        <end position="406"/>
    </location>
</feature>
<reference evidence="9 11" key="1">
    <citation type="submission" date="2018-05" db="EMBL/GenBank/DDBJ databases">
        <title>The complete genome of Lysobacter maris HZ9B, a marine bacterium antagonistic against terrestrial plant pathogens.</title>
        <authorList>
            <person name="Zhang X.-Q."/>
        </authorList>
    </citation>
    <scope>NUCLEOTIDE SEQUENCE [LARGE SCALE GENOMIC DNA]</scope>
    <source>
        <strain evidence="9 11">HZ9B</strain>
    </source>
</reference>
<feature type="transmembrane region" description="Helical" evidence="7">
    <location>
        <begin position="225"/>
        <end position="243"/>
    </location>
</feature>
<keyword evidence="3 7" id="KW-0812">Transmembrane</keyword>
<evidence type="ECO:0000256" key="6">
    <source>
        <dbReference type="SAM" id="MobiDB-lite"/>
    </source>
</evidence>
<dbReference type="Gene3D" id="1.20.1250.20">
    <property type="entry name" value="MFS general substrate transporter like domains"/>
    <property type="match status" value="1"/>
</dbReference>
<dbReference type="EMBL" id="VICD02000233">
    <property type="protein sequence ID" value="KAB8175128.1"/>
    <property type="molecule type" value="Genomic_DNA"/>
</dbReference>
<keyword evidence="5 7" id="KW-0472">Membrane</keyword>
<name>A0A2U9T8D6_9GAMM</name>
<feature type="transmembrane region" description="Helical" evidence="7">
    <location>
        <begin position="173"/>
        <end position="193"/>
    </location>
</feature>
<dbReference type="GO" id="GO:0022857">
    <property type="term" value="F:transmembrane transporter activity"/>
    <property type="evidence" value="ECO:0007669"/>
    <property type="project" value="InterPro"/>
</dbReference>
<dbReference type="PRINTS" id="PR01035">
    <property type="entry name" value="TCRTETA"/>
</dbReference>
<dbReference type="PROSITE" id="PS50850">
    <property type="entry name" value="MFS"/>
    <property type="match status" value="1"/>
</dbReference>
<dbReference type="EMBL" id="CP029843">
    <property type="protein sequence ID" value="AWV08841.1"/>
    <property type="molecule type" value="Genomic_DNA"/>
</dbReference>
<keyword evidence="2" id="KW-0813">Transport</keyword>
<gene>
    <name evidence="9" type="ORF">C9I47_3177</name>
    <name evidence="10" type="ORF">FKV24_013580</name>
</gene>
<evidence type="ECO:0000313" key="10">
    <source>
        <dbReference type="EMBL" id="KAB8175128.1"/>
    </source>
</evidence>
<feature type="transmembrane region" description="Helical" evidence="7">
    <location>
        <begin position="54"/>
        <end position="74"/>
    </location>
</feature>
<evidence type="ECO:0000313" key="9">
    <source>
        <dbReference type="EMBL" id="AWV08841.1"/>
    </source>
</evidence>
<keyword evidence="11" id="KW-1185">Reference proteome</keyword>
<feature type="transmembrane region" description="Helical" evidence="7">
    <location>
        <begin position="350"/>
        <end position="376"/>
    </location>
</feature>
<proteinExistence type="predicted"/>
<dbReference type="InterPro" id="IPR011701">
    <property type="entry name" value="MFS"/>
</dbReference>
<dbReference type="PANTHER" id="PTHR23504">
    <property type="entry name" value="MAJOR FACILITATOR SUPERFAMILY DOMAIN-CONTAINING PROTEIN 10"/>
    <property type="match status" value="1"/>
</dbReference>
<evidence type="ECO:0000313" key="12">
    <source>
        <dbReference type="Proteomes" id="UP000320431"/>
    </source>
</evidence>
<keyword evidence="4 7" id="KW-1133">Transmembrane helix</keyword>
<dbReference type="Proteomes" id="UP000249447">
    <property type="component" value="Chromosome"/>
</dbReference>
<feature type="transmembrane region" description="Helical" evidence="7">
    <location>
        <begin position="86"/>
        <end position="104"/>
    </location>
</feature>
<dbReference type="AlphaFoldDB" id="A0A2U9T8D6"/>
<dbReference type="PANTHER" id="PTHR23504:SF15">
    <property type="entry name" value="MAJOR FACILITATOR SUPERFAMILY (MFS) PROFILE DOMAIN-CONTAINING PROTEIN"/>
    <property type="match status" value="1"/>
</dbReference>
<accession>A0A2U9T8D6</accession>
<dbReference type="InterPro" id="IPR020846">
    <property type="entry name" value="MFS_dom"/>
</dbReference>
<evidence type="ECO:0000259" key="8">
    <source>
        <dbReference type="PROSITE" id="PS50850"/>
    </source>
</evidence>
<dbReference type="Pfam" id="PF07690">
    <property type="entry name" value="MFS_1"/>
    <property type="match status" value="1"/>
</dbReference>